<dbReference type="InterPro" id="IPR046341">
    <property type="entry name" value="SET_dom_sf"/>
</dbReference>
<dbReference type="CDD" id="cd20071">
    <property type="entry name" value="SET_SMYD"/>
    <property type="match status" value="1"/>
</dbReference>
<proteinExistence type="predicted"/>
<accession>A0AAN6SMU1</accession>
<name>A0AAN6SMU1_9PEZI</name>
<dbReference type="Gene3D" id="2.170.270.10">
    <property type="entry name" value="SET domain"/>
    <property type="match status" value="1"/>
</dbReference>
<dbReference type="EMBL" id="MU854555">
    <property type="protein sequence ID" value="KAK4033058.1"/>
    <property type="molecule type" value="Genomic_DNA"/>
</dbReference>
<reference evidence="3" key="1">
    <citation type="journal article" date="2023" name="Mol. Phylogenet. Evol.">
        <title>Genome-scale phylogeny and comparative genomics of the fungal order Sordariales.</title>
        <authorList>
            <person name="Hensen N."/>
            <person name="Bonometti L."/>
            <person name="Westerberg I."/>
            <person name="Brannstrom I.O."/>
            <person name="Guillou S."/>
            <person name="Cros-Aarteil S."/>
            <person name="Calhoun S."/>
            <person name="Haridas S."/>
            <person name="Kuo A."/>
            <person name="Mondo S."/>
            <person name="Pangilinan J."/>
            <person name="Riley R."/>
            <person name="LaButti K."/>
            <person name="Andreopoulos B."/>
            <person name="Lipzen A."/>
            <person name="Chen C."/>
            <person name="Yan M."/>
            <person name="Daum C."/>
            <person name="Ng V."/>
            <person name="Clum A."/>
            <person name="Steindorff A."/>
            <person name="Ohm R.A."/>
            <person name="Martin F."/>
            <person name="Silar P."/>
            <person name="Natvig D.O."/>
            <person name="Lalanne C."/>
            <person name="Gautier V."/>
            <person name="Ament-Velasquez S.L."/>
            <person name="Kruys A."/>
            <person name="Hutchinson M.I."/>
            <person name="Powell A.J."/>
            <person name="Barry K."/>
            <person name="Miller A.N."/>
            <person name="Grigoriev I.V."/>
            <person name="Debuchy R."/>
            <person name="Gladieux P."/>
            <person name="Hiltunen Thoren M."/>
            <person name="Johannesson H."/>
        </authorList>
    </citation>
    <scope>NUCLEOTIDE SEQUENCE [LARGE SCALE GENOMIC DNA]</scope>
    <source>
        <strain evidence="3">CBS 284.82</strain>
    </source>
</reference>
<dbReference type="PANTHER" id="PTHR47332">
    <property type="entry name" value="SET DOMAIN-CONTAINING PROTEIN 5"/>
    <property type="match status" value="1"/>
</dbReference>
<sequence length="216" mass="23972">MAISTSRRLCSWGADDGSLILQSNDERCPLASDWSPWSHQPVCLEAQAAEDHDSESVSADCVFTLATFRGNQGISVITTPDLAISLAEYFDDSRVSPGLRGQLARTGQNREDEKAAYELRDLPGRGKGVVAKRGFAERETIMVGFPVLVIRLDFINGDHYPERQKRSMMNTSDGSRVNHNCRPNSFWRYVNSNMAMEVVALRDIRAGEEIAQSCKG</sequence>
<dbReference type="Pfam" id="PF00856">
    <property type="entry name" value="SET"/>
    <property type="match status" value="1"/>
</dbReference>
<dbReference type="SUPFAM" id="SSF82199">
    <property type="entry name" value="SET domain"/>
    <property type="match status" value="1"/>
</dbReference>
<dbReference type="PANTHER" id="PTHR47332:SF6">
    <property type="entry name" value="SET DOMAIN-CONTAINING PROTEIN"/>
    <property type="match status" value="1"/>
</dbReference>
<evidence type="ECO:0000313" key="3">
    <source>
        <dbReference type="Proteomes" id="UP001303115"/>
    </source>
</evidence>
<dbReference type="PROSITE" id="PS50280">
    <property type="entry name" value="SET"/>
    <property type="match status" value="1"/>
</dbReference>
<dbReference type="Proteomes" id="UP001303115">
    <property type="component" value="Unassembled WGS sequence"/>
</dbReference>
<evidence type="ECO:0000313" key="2">
    <source>
        <dbReference type="EMBL" id="KAK4033058.1"/>
    </source>
</evidence>
<organism evidence="2 3">
    <name type="scientific">Parachaetomium inaequale</name>
    <dbReference type="NCBI Taxonomy" id="2588326"/>
    <lineage>
        <taxon>Eukaryota</taxon>
        <taxon>Fungi</taxon>
        <taxon>Dikarya</taxon>
        <taxon>Ascomycota</taxon>
        <taxon>Pezizomycotina</taxon>
        <taxon>Sordariomycetes</taxon>
        <taxon>Sordariomycetidae</taxon>
        <taxon>Sordariales</taxon>
        <taxon>Chaetomiaceae</taxon>
        <taxon>Parachaetomium</taxon>
    </lineage>
</organism>
<protein>
    <recommendedName>
        <fullName evidence="1">SET domain-containing protein</fullName>
    </recommendedName>
</protein>
<dbReference type="SMART" id="SM00317">
    <property type="entry name" value="SET"/>
    <property type="match status" value="1"/>
</dbReference>
<comment type="caution">
    <text evidence="2">The sequence shown here is derived from an EMBL/GenBank/DDBJ whole genome shotgun (WGS) entry which is preliminary data.</text>
</comment>
<dbReference type="InterPro" id="IPR053185">
    <property type="entry name" value="SET_domain_protein"/>
</dbReference>
<keyword evidence="3" id="KW-1185">Reference proteome</keyword>
<dbReference type="AlphaFoldDB" id="A0AAN6SMU1"/>
<dbReference type="InterPro" id="IPR001214">
    <property type="entry name" value="SET_dom"/>
</dbReference>
<evidence type="ECO:0000259" key="1">
    <source>
        <dbReference type="PROSITE" id="PS50280"/>
    </source>
</evidence>
<gene>
    <name evidence="2" type="ORF">C8A01DRAFT_50298</name>
</gene>
<feature type="domain" description="SET" evidence="1">
    <location>
        <begin position="115"/>
        <end position="215"/>
    </location>
</feature>